<gene>
    <name evidence="1" type="ORF">G3572_03165</name>
</gene>
<dbReference type="GO" id="GO:0005198">
    <property type="term" value="F:structural molecule activity"/>
    <property type="evidence" value="ECO:0007669"/>
    <property type="project" value="InterPro"/>
</dbReference>
<dbReference type="EMBL" id="JAAIKE010000001">
    <property type="protein sequence ID" value="NEX45191.1"/>
    <property type="molecule type" value="Genomic_DNA"/>
</dbReference>
<dbReference type="Pfam" id="PF05136">
    <property type="entry name" value="Phage_portal_2"/>
    <property type="match status" value="1"/>
</dbReference>
<organism evidence="1 2">
    <name type="scientific">Pseudotabrizicola algicola</name>
    <dbReference type="NCBI Taxonomy" id="2709381"/>
    <lineage>
        <taxon>Bacteria</taxon>
        <taxon>Pseudomonadati</taxon>
        <taxon>Pseudomonadota</taxon>
        <taxon>Alphaproteobacteria</taxon>
        <taxon>Rhodobacterales</taxon>
        <taxon>Paracoccaceae</taxon>
        <taxon>Pseudotabrizicola</taxon>
    </lineage>
</organism>
<proteinExistence type="predicted"/>
<evidence type="ECO:0000313" key="2">
    <source>
        <dbReference type="Proteomes" id="UP000481421"/>
    </source>
</evidence>
<dbReference type="RefSeq" id="WP_164609202.1">
    <property type="nucleotide sequence ID" value="NZ_JAAIKE010000001.1"/>
</dbReference>
<name>A0A6B3RIE5_9RHOB</name>
<sequence>MASPFGRALDSVIGVFAPKAQLERTKARLQTAHLMNYDGATRGRRADGIKAPATDGDAAAYGQRPRLRNVSRDMIRNHPYAARARDVVVANVVGTGIVWSVEHEDEKKREQIAEVLKAHLNTPAIDARGECDLWEMQAVVMSAVFSDGEVLARRRVRSNQFGRNLGLGFQIELLEADHLDTTIQSNGANEVIEGVEYSPIGDIEAYWLYRRHPGSASTKQDFVSERVSWRDVLHVRRFDRPGQLRGVPWLAPVILSMSDLSTYQEAQILKQKMAAMVAGVVSYDEADATVAKQAKGEQRGLEDLSPGSLVWAPDGATVTWTNPPRVDGFSDFMAQGLTAMAMGIGLSYEALSGDLSRVNFSSGRMGRMEMDKNIEMWQRNLMIGQFCVGVARWIEEAWRLQSVLPSERFKLDWTAPRRALIDPVREIAALLDAVDGGLLSLSRAQRSLGLDPETIRRERAEDEAAEAKLPAARRTAGIIETDKITGENQ</sequence>
<keyword evidence="2" id="KW-1185">Reference proteome</keyword>
<evidence type="ECO:0000313" key="1">
    <source>
        <dbReference type="EMBL" id="NEX45191.1"/>
    </source>
</evidence>
<accession>A0A6B3RIE5</accession>
<dbReference type="Proteomes" id="UP000481421">
    <property type="component" value="Unassembled WGS sequence"/>
</dbReference>
<reference evidence="1 2" key="1">
    <citation type="submission" date="2020-02" db="EMBL/GenBank/DDBJ databases">
        <title>Rhodobacter algicola sp. nov., isolated from microalga culture.</title>
        <authorList>
            <person name="Park C.-Y."/>
        </authorList>
    </citation>
    <scope>NUCLEOTIDE SEQUENCE [LARGE SCALE GENOMIC DNA]</scope>
    <source>
        <strain evidence="1 2">ETT8</strain>
    </source>
</reference>
<dbReference type="NCBIfam" id="TIGR01539">
    <property type="entry name" value="portal_lambda"/>
    <property type="match status" value="1"/>
</dbReference>
<dbReference type="AlphaFoldDB" id="A0A6B3RIE5"/>
<dbReference type="GO" id="GO:0019068">
    <property type="term" value="P:virion assembly"/>
    <property type="evidence" value="ECO:0007669"/>
    <property type="project" value="InterPro"/>
</dbReference>
<dbReference type="InterPro" id="IPR006429">
    <property type="entry name" value="Phage_lambda_portal"/>
</dbReference>
<comment type="caution">
    <text evidence="1">The sequence shown here is derived from an EMBL/GenBank/DDBJ whole genome shotgun (WGS) entry which is preliminary data.</text>
</comment>
<protein>
    <submittedName>
        <fullName evidence="1">Phage portal protein</fullName>
    </submittedName>
</protein>